<keyword evidence="6 11" id="KW-0479">Metal-binding</keyword>
<dbReference type="InterPro" id="IPR024932">
    <property type="entry name" value="ApbE"/>
</dbReference>
<evidence type="ECO:0000256" key="2">
    <source>
        <dbReference type="ARBA" id="ARBA00011955"/>
    </source>
</evidence>
<keyword evidence="5 11" id="KW-0808">Transferase</keyword>
<evidence type="ECO:0000256" key="5">
    <source>
        <dbReference type="ARBA" id="ARBA00022679"/>
    </source>
</evidence>
<evidence type="ECO:0000256" key="3">
    <source>
        <dbReference type="ARBA" id="ARBA00016337"/>
    </source>
</evidence>
<dbReference type="PANTHER" id="PTHR30040">
    <property type="entry name" value="THIAMINE BIOSYNTHESIS LIPOPROTEIN APBE"/>
    <property type="match status" value="1"/>
</dbReference>
<dbReference type="GO" id="GO:0016740">
    <property type="term" value="F:transferase activity"/>
    <property type="evidence" value="ECO:0007669"/>
    <property type="project" value="UniProtKB-KW"/>
</dbReference>
<evidence type="ECO:0000256" key="9">
    <source>
        <dbReference type="ARBA" id="ARBA00031306"/>
    </source>
</evidence>
<gene>
    <name evidence="12" type="ORF">GCM10009119_08140</name>
</gene>
<dbReference type="PIRSF" id="PIRSF006268">
    <property type="entry name" value="ApbE"/>
    <property type="match status" value="1"/>
</dbReference>
<name>A0ABP3Y8Q6_9BACT</name>
<evidence type="ECO:0000256" key="4">
    <source>
        <dbReference type="ARBA" id="ARBA00022630"/>
    </source>
</evidence>
<evidence type="ECO:0000256" key="10">
    <source>
        <dbReference type="ARBA" id="ARBA00048540"/>
    </source>
</evidence>
<proteinExistence type="inferred from homology"/>
<comment type="cofactor">
    <cofactor evidence="1">
        <name>Mg(2+)</name>
        <dbReference type="ChEBI" id="CHEBI:18420"/>
    </cofactor>
</comment>
<evidence type="ECO:0000256" key="8">
    <source>
        <dbReference type="ARBA" id="ARBA00022842"/>
    </source>
</evidence>
<comment type="catalytic activity">
    <reaction evidence="10 11">
        <text>L-threonyl-[protein] + FAD = FMN-L-threonyl-[protein] + AMP + H(+)</text>
        <dbReference type="Rhea" id="RHEA:36847"/>
        <dbReference type="Rhea" id="RHEA-COMP:11060"/>
        <dbReference type="Rhea" id="RHEA-COMP:11061"/>
        <dbReference type="ChEBI" id="CHEBI:15378"/>
        <dbReference type="ChEBI" id="CHEBI:30013"/>
        <dbReference type="ChEBI" id="CHEBI:57692"/>
        <dbReference type="ChEBI" id="CHEBI:74257"/>
        <dbReference type="ChEBI" id="CHEBI:456215"/>
        <dbReference type="EC" id="2.7.1.180"/>
    </reaction>
</comment>
<evidence type="ECO:0000256" key="1">
    <source>
        <dbReference type="ARBA" id="ARBA00001946"/>
    </source>
</evidence>
<dbReference type="Pfam" id="PF02424">
    <property type="entry name" value="ApbE"/>
    <property type="match status" value="1"/>
</dbReference>
<dbReference type="EC" id="2.7.1.180" evidence="2 11"/>
<dbReference type="Proteomes" id="UP001500469">
    <property type="component" value="Unassembled WGS sequence"/>
</dbReference>
<evidence type="ECO:0000256" key="7">
    <source>
        <dbReference type="ARBA" id="ARBA00022827"/>
    </source>
</evidence>
<accession>A0ABP3Y8Q6</accession>
<evidence type="ECO:0000256" key="6">
    <source>
        <dbReference type="ARBA" id="ARBA00022723"/>
    </source>
</evidence>
<reference evidence="13" key="1">
    <citation type="journal article" date="2019" name="Int. J. Syst. Evol. Microbiol.">
        <title>The Global Catalogue of Microorganisms (GCM) 10K type strain sequencing project: providing services to taxonomists for standard genome sequencing and annotation.</title>
        <authorList>
            <consortium name="The Broad Institute Genomics Platform"/>
            <consortium name="The Broad Institute Genome Sequencing Center for Infectious Disease"/>
            <person name="Wu L."/>
            <person name="Ma J."/>
        </authorList>
    </citation>
    <scope>NUCLEOTIDE SEQUENCE [LARGE SCALE GENOMIC DNA]</scope>
    <source>
        <strain evidence="13">JCM 16112</strain>
    </source>
</reference>
<organism evidence="12 13">
    <name type="scientific">Algoriphagus jejuensis</name>
    <dbReference type="NCBI Taxonomy" id="419934"/>
    <lineage>
        <taxon>Bacteria</taxon>
        <taxon>Pseudomonadati</taxon>
        <taxon>Bacteroidota</taxon>
        <taxon>Cytophagia</taxon>
        <taxon>Cytophagales</taxon>
        <taxon>Cyclobacteriaceae</taxon>
        <taxon>Algoriphagus</taxon>
    </lineage>
</organism>
<keyword evidence="7 11" id="KW-0274">FAD</keyword>
<protein>
    <recommendedName>
        <fullName evidence="3 11">FAD:protein FMN transferase</fullName>
        <ecNumber evidence="2 11">2.7.1.180</ecNumber>
    </recommendedName>
    <alternativeName>
        <fullName evidence="9 11">Flavin transferase</fullName>
    </alternativeName>
</protein>
<evidence type="ECO:0000256" key="11">
    <source>
        <dbReference type="PIRNR" id="PIRNR006268"/>
    </source>
</evidence>
<dbReference type="SUPFAM" id="SSF143631">
    <property type="entry name" value="ApbE-like"/>
    <property type="match status" value="1"/>
</dbReference>
<comment type="caution">
    <text evidence="12">The sequence shown here is derived from an EMBL/GenBank/DDBJ whole genome shotgun (WGS) entry which is preliminary data.</text>
</comment>
<evidence type="ECO:0000313" key="13">
    <source>
        <dbReference type="Proteomes" id="UP001500469"/>
    </source>
</evidence>
<evidence type="ECO:0000313" key="12">
    <source>
        <dbReference type="EMBL" id="GAA0877846.1"/>
    </source>
</evidence>
<dbReference type="PANTHER" id="PTHR30040:SF2">
    <property type="entry name" value="FAD:PROTEIN FMN TRANSFERASE"/>
    <property type="match status" value="1"/>
</dbReference>
<keyword evidence="4 11" id="KW-0285">Flavoprotein</keyword>
<dbReference type="EMBL" id="BAAAFI010000002">
    <property type="protein sequence ID" value="GAA0877846.1"/>
    <property type="molecule type" value="Genomic_DNA"/>
</dbReference>
<keyword evidence="13" id="KW-1185">Reference proteome</keyword>
<keyword evidence="8 11" id="KW-0460">Magnesium</keyword>
<sequence length="353" mass="38831">MNPNARKNIIYSLVLFALVLLVYAWRTREGSSGVMQQEISQPGKVSFFGNTLGTEYRITYLDQDNRIFKPSIDSLLTAFNLSISTSEPTSEINRLNLRDTLVSPSATLRSVLTEANRMYDLSNGALDPTQKPLENVWTFSPSGARLLDSTDIRSILSYVGLKKINLTDTLIRKMTSGIVLDFTKSTKGYAIDLIGAFLEGKGIKNYLVQIGGENLAKGTNERDELWKIGVYYLADSMGAKAEGVIALQDKAVSTAGNFEQFYTKDSLKLSYTLDPRSGFPVSHGLLGVTVIGPDAKTTDALSDALMVMGWQEALRIDSARTDLGMLLIYNEKGGKLTQYISPELSSVLSFPMK</sequence>
<dbReference type="Gene3D" id="3.10.520.10">
    <property type="entry name" value="ApbE-like domains"/>
    <property type="match status" value="1"/>
</dbReference>
<dbReference type="InterPro" id="IPR003374">
    <property type="entry name" value="ApbE-like_sf"/>
</dbReference>
<dbReference type="RefSeq" id="WP_343848667.1">
    <property type="nucleotide sequence ID" value="NZ_BAAAFI010000002.1"/>
</dbReference>
<comment type="similarity">
    <text evidence="11">Belongs to the ApbE family.</text>
</comment>